<dbReference type="Pfam" id="PF00534">
    <property type="entry name" value="Glycos_transf_1"/>
    <property type="match status" value="1"/>
</dbReference>
<keyword evidence="3" id="KW-1185">Reference proteome</keyword>
<feature type="domain" description="Glycosyl transferase family 1" evidence="1">
    <location>
        <begin position="158"/>
        <end position="318"/>
    </location>
</feature>
<dbReference type="Gene3D" id="3.40.50.2000">
    <property type="entry name" value="Glycogen Phosphorylase B"/>
    <property type="match status" value="2"/>
</dbReference>
<dbReference type="CDD" id="cd03801">
    <property type="entry name" value="GT4_PimA-like"/>
    <property type="match status" value="1"/>
</dbReference>
<dbReference type="PANTHER" id="PTHR45947:SF3">
    <property type="entry name" value="SULFOQUINOVOSYL TRANSFERASE SQD2"/>
    <property type="match status" value="1"/>
</dbReference>
<protein>
    <submittedName>
        <fullName evidence="2">Glycosyltransferase involved in cell wall biosynthesis</fullName>
    </submittedName>
</protein>
<dbReference type="Proteomes" id="UP000255317">
    <property type="component" value="Unassembled WGS sequence"/>
</dbReference>
<proteinExistence type="predicted"/>
<sequence length="338" mass="38016">MKRNLLYIGNKLSKKGSTVTSIETLGNFLKAEGFQVTTASSKKNKGVRLLDMLWSVVKHNKKNTVVLIDTYSTQNFYYAVMVARLCRCYKLPYIPILRGGNLPSRLQKSPKKSKALFHGAQVNVAPSHYLLEAFKSEAYTNLVHIPNTIEIANYPFKPRKKVQPRLLWVRSFAQLYNPLLALDVLSNLLKKGYDATLTMVGPPKDESFQQCKKRAEEENLPVTFTGMLSKQQWIALAASQDIFINTTNFDNTPVSVIEAMALGLPVVSTNVGGLPYLIEDTKDGFLVPPNSTEKFTAAVETVLKNPKKSQEIALAARHKVEQFDWQIVKHQWISLLSQ</sequence>
<dbReference type="GO" id="GO:0016757">
    <property type="term" value="F:glycosyltransferase activity"/>
    <property type="evidence" value="ECO:0007669"/>
    <property type="project" value="InterPro"/>
</dbReference>
<name>A0A370Q9Y5_9FLAO</name>
<dbReference type="InterPro" id="IPR050194">
    <property type="entry name" value="Glycosyltransferase_grp1"/>
</dbReference>
<dbReference type="PANTHER" id="PTHR45947">
    <property type="entry name" value="SULFOQUINOVOSYL TRANSFERASE SQD2"/>
    <property type="match status" value="1"/>
</dbReference>
<dbReference type="InterPro" id="IPR001296">
    <property type="entry name" value="Glyco_trans_1"/>
</dbReference>
<dbReference type="OrthoDB" id="139410at2"/>
<accession>A0A370Q9Y5</accession>
<reference evidence="2 3" key="1">
    <citation type="submission" date="2018-07" db="EMBL/GenBank/DDBJ databases">
        <title>Genomic Encyclopedia of Type Strains, Phase IV (KMG-IV): sequencing the most valuable type-strain genomes for metagenomic binning, comparative biology and taxonomic classification.</title>
        <authorList>
            <person name="Goeker M."/>
        </authorList>
    </citation>
    <scope>NUCLEOTIDE SEQUENCE [LARGE SCALE GENOMIC DNA]</scope>
    <source>
        <strain evidence="2 3">DSM 101478</strain>
    </source>
</reference>
<evidence type="ECO:0000259" key="1">
    <source>
        <dbReference type="Pfam" id="PF00534"/>
    </source>
</evidence>
<comment type="caution">
    <text evidence="2">The sequence shown here is derived from an EMBL/GenBank/DDBJ whole genome shotgun (WGS) entry which is preliminary data.</text>
</comment>
<gene>
    <name evidence="2" type="ORF">C8D94_104203</name>
</gene>
<dbReference type="RefSeq" id="WP_115124243.1">
    <property type="nucleotide sequence ID" value="NZ_QRAO01000004.1"/>
</dbReference>
<dbReference type="AlphaFoldDB" id="A0A370Q9Y5"/>
<evidence type="ECO:0000313" key="3">
    <source>
        <dbReference type="Proteomes" id="UP000255317"/>
    </source>
</evidence>
<organism evidence="2 3">
    <name type="scientific">Marinirhabdus gelatinilytica</name>
    <dbReference type="NCBI Taxonomy" id="1703343"/>
    <lineage>
        <taxon>Bacteria</taxon>
        <taxon>Pseudomonadati</taxon>
        <taxon>Bacteroidota</taxon>
        <taxon>Flavobacteriia</taxon>
        <taxon>Flavobacteriales</taxon>
        <taxon>Flavobacteriaceae</taxon>
    </lineage>
</organism>
<evidence type="ECO:0000313" key="2">
    <source>
        <dbReference type="EMBL" id="RDK84830.1"/>
    </source>
</evidence>
<dbReference type="SUPFAM" id="SSF53756">
    <property type="entry name" value="UDP-Glycosyltransferase/glycogen phosphorylase"/>
    <property type="match status" value="1"/>
</dbReference>
<keyword evidence="2" id="KW-0808">Transferase</keyword>
<dbReference type="EMBL" id="QRAO01000004">
    <property type="protein sequence ID" value="RDK84830.1"/>
    <property type="molecule type" value="Genomic_DNA"/>
</dbReference>